<sequence>MNEQAGLVAIHQLSGVGWHTIDKLFQAGWSPGQELTPSIIDRLKSQKVPKQTVERIREKWTPQFVKEVAEELKHRRITAITAMDDRYPALLKEIAQPPWVLYIKGDPELLHTPALAMVGTRKPTPYGLRVTRTLTGQLTEAGWTVVSGMANGIDGESHRSVLKAGGKTVAVLGSGVDVIYPKNHRSLYAEIVEKGAVISETPPGTQPHPGLFPQRNRIISGLSYGTIVVEAAERSGSLITADFSMEQGREVFAVPGPVTSAQSLGTLRLIQQGAKCVVDAQDIFEELSHVLPVVREAAVSGLQTEPELTGREREILIHIQSEPIQIDILLEKVSGKMTVGEVHQTLLSLEIKQKIAQLPGAQYVRK</sequence>
<dbReference type="InterPro" id="IPR003488">
    <property type="entry name" value="DprA"/>
</dbReference>
<dbReference type="InterPro" id="IPR041614">
    <property type="entry name" value="DprA_WH"/>
</dbReference>
<reference evidence="4 5" key="1">
    <citation type="submission" date="2016-10" db="EMBL/GenBank/DDBJ databases">
        <authorList>
            <person name="de Groot N.N."/>
        </authorList>
    </citation>
    <scope>NUCLEOTIDE SEQUENCE [LARGE SCALE GENOMIC DNA]</scope>
    <source>
        <strain evidence="4 5">DSM 46701</strain>
    </source>
</reference>
<comment type="similarity">
    <text evidence="1">Belongs to the DprA/Smf family.</text>
</comment>
<protein>
    <submittedName>
        <fullName evidence="4">DNA processing protein</fullName>
    </submittedName>
</protein>
<dbReference type="SUPFAM" id="SSF102405">
    <property type="entry name" value="MCP/YpsA-like"/>
    <property type="match status" value="1"/>
</dbReference>
<feature type="domain" description="Smf/DprA SLOG" evidence="2">
    <location>
        <begin position="80"/>
        <end position="287"/>
    </location>
</feature>
<organism evidence="4 5">
    <name type="scientific">Lihuaxuella thermophila</name>
    <dbReference type="NCBI Taxonomy" id="1173111"/>
    <lineage>
        <taxon>Bacteria</taxon>
        <taxon>Bacillati</taxon>
        <taxon>Bacillota</taxon>
        <taxon>Bacilli</taxon>
        <taxon>Bacillales</taxon>
        <taxon>Thermoactinomycetaceae</taxon>
        <taxon>Lihuaxuella</taxon>
    </lineage>
</organism>
<dbReference type="NCBIfam" id="TIGR00732">
    <property type="entry name" value="dprA"/>
    <property type="match status" value="1"/>
</dbReference>
<dbReference type="EMBL" id="FOCQ01000024">
    <property type="protein sequence ID" value="SEN79198.1"/>
    <property type="molecule type" value="Genomic_DNA"/>
</dbReference>
<dbReference type="Gene3D" id="3.40.50.450">
    <property type="match status" value="1"/>
</dbReference>
<dbReference type="InterPro" id="IPR036388">
    <property type="entry name" value="WH-like_DNA-bd_sf"/>
</dbReference>
<keyword evidence="5" id="KW-1185">Reference proteome</keyword>
<accession>A0A1H8JG73</accession>
<gene>
    <name evidence="4" type="ORF">SAMN05444955_12425</name>
</gene>
<dbReference type="Gene3D" id="1.10.10.10">
    <property type="entry name" value="Winged helix-like DNA-binding domain superfamily/Winged helix DNA-binding domain"/>
    <property type="match status" value="1"/>
</dbReference>
<dbReference type="OrthoDB" id="9785707at2"/>
<dbReference type="AlphaFoldDB" id="A0A1H8JG73"/>
<dbReference type="InterPro" id="IPR057666">
    <property type="entry name" value="DrpA_SLOG"/>
</dbReference>
<dbReference type="Pfam" id="PF17782">
    <property type="entry name" value="WHD_DprA"/>
    <property type="match status" value="1"/>
</dbReference>
<name>A0A1H8JG73_9BACL</name>
<dbReference type="PANTHER" id="PTHR43022:SF1">
    <property type="entry name" value="PROTEIN SMF"/>
    <property type="match status" value="1"/>
</dbReference>
<dbReference type="RefSeq" id="WP_089973261.1">
    <property type="nucleotide sequence ID" value="NZ_FOCQ01000024.1"/>
</dbReference>
<evidence type="ECO:0000256" key="1">
    <source>
        <dbReference type="ARBA" id="ARBA00006525"/>
    </source>
</evidence>
<evidence type="ECO:0000313" key="4">
    <source>
        <dbReference type="EMBL" id="SEN79198.1"/>
    </source>
</evidence>
<proteinExistence type="inferred from homology"/>
<dbReference type="PANTHER" id="PTHR43022">
    <property type="entry name" value="PROTEIN SMF"/>
    <property type="match status" value="1"/>
</dbReference>
<feature type="domain" description="DprA winged helix" evidence="3">
    <location>
        <begin position="303"/>
        <end position="360"/>
    </location>
</feature>
<dbReference type="STRING" id="1173111.SAMN05444955_12425"/>
<evidence type="ECO:0000313" key="5">
    <source>
        <dbReference type="Proteomes" id="UP000199695"/>
    </source>
</evidence>
<dbReference type="GO" id="GO:0009294">
    <property type="term" value="P:DNA-mediated transformation"/>
    <property type="evidence" value="ECO:0007669"/>
    <property type="project" value="InterPro"/>
</dbReference>
<dbReference type="Proteomes" id="UP000199695">
    <property type="component" value="Unassembled WGS sequence"/>
</dbReference>
<dbReference type="Pfam" id="PF02481">
    <property type="entry name" value="DNA_processg_A"/>
    <property type="match status" value="1"/>
</dbReference>
<evidence type="ECO:0000259" key="2">
    <source>
        <dbReference type="Pfam" id="PF02481"/>
    </source>
</evidence>
<evidence type="ECO:0000259" key="3">
    <source>
        <dbReference type="Pfam" id="PF17782"/>
    </source>
</evidence>